<keyword evidence="2" id="KW-1185">Reference proteome</keyword>
<gene>
    <name evidence="1" type="ORF">SAMN05216499_14137</name>
</gene>
<reference evidence="1 2" key="1">
    <citation type="submission" date="2016-11" db="EMBL/GenBank/DDBJ databases">
        <authorList>
            <person name="Jaros S."/>
            <person name="Januszkiewicz K."/>
            <person name="Wedrychowicz H."/>
        </authorList>
    </citation>
    <scope>NUCLEOTIDE SEQUENCE [LARGE SCALE GENOMIC DNA]</scope>
    <source>
        <strain evidence="1 2">CGMCC 4.2025</strain>
    </source>
</reference>
<evidence type="ECO:0000313" key="1">
    <source>
        <dbReference type="EMBL" id="SHN34599.1"/>
    </source>
</evidence>
<sequence length="136" mass="14519">MSDLVHLPSGAGDGSDNGFLSLARRVTTLAAAALMLKEGLFVLKARMERNSGTARRLSEMCGVAEVEPKYTAQILEVSGALQRVAQASGDLAATADDMQIKAQGFNSAHQSEYRGIYEAVNASGVRQAKPGFYRVR</sequence>
<dbReference type="STRING" id="310782.SAMN05216499_14137"/>
<dbReference type="EMBL" id="FRBI01000041">
    <property type="protein sequence ID" value="SHN34599.1"/>
    <property type="molecule type" value="Genomic_DNA"/>
</dbReference>
<proteinExistence type="predicted"/>
<name>A0A1M7QT40_9ACTN</name>
<evidence type="ECO:0000313" key="2">
    <source>
        <dbReference type="Proteomes" id="UP000184111"/>
    </source>
</evidence>
<organism evidence="1 2">
    <name type="scientific">Actinacidiphila paucisporea</name>
    <dbReference type="NCBI Taxonomy" id="310782"/>
    <lineage>
        <taxon>Bacteria</taxon>
        <taxon>Bacillati</taxon>
        <taxon>Actinomycetota</taxon>
        <taxon>Actinomycetes</taxon>
        <taxon>Kitasatosporales</taxon>
        <taxon>Streptomycetaceae</taxon>
        <taxon>Actinacidiphila</taxon>
    </lineage>
</organism>
<dbReference type="RefSeq" id="WP_073502821.1">
    <property type="nucleotide sequence ID" value="NZ_FRBI01000041.1"/>
</dbReference>
<dbReference type="AlphaFoldDB" id="A0A1M7QT40"/>
<dbReference type="Proteomes" id="UP000184111">
    <property type="component" value="Unassembled WGS sequence"/>
</dbReference>
<accession>A0A1M7QT40</accession>
<evidence type="ECO:0008006" key="3">
    <source>
        <dbReference type="Google" id="ProtNLM"/>
    </source>
</evidence>
<protein>
    <recommendedName>
        <fullName evidence="3">Conjugal transfer protein TraB</fullName>
    </recommendedName>
</protein>
<dbReference type="OrthoDB" id="4234706at2"/>